<organism evidence="2 3">
    <name type="scientific">Cytobacillus kochii</name>
    <dbReference type="NCBI Taxonomy" id="859143"/>
    <lineage>
        <taxon>Bacteria</taxon>
        <taxon>Bacillati</taxon>
        <taxon>Bacillota</taxon>
        <taxon>Bacilli</taxon>
        <taxon>Bacillales</taxon>
        <taxon>Bacillaceae</taxon>
        <taxon>Cytobacillus</taxon>
    </lineage>
</organism>
<dbReference type="InterPro" id="IPR036679">
    <property type="entry name" value="FlgN-like_sf"/>
</dbReference>
<sequence>MSAEALLTAMERLISYHQSLYELAGQKTDMIKKGDMAALDQMLKDEQTHVATIKKLEQARIQIAASLVPSIDKPTIADCILVLEQHEQQALLEKREQLSSVIDKLKEKNQLNQQLIYHSLQYVNLSMNLVNPKAAAQNMNYIHPQKAKSQAATGMFQSKV</sequence>
<dbReference type="Pfam" id="PF05130">
    <property type="entry name" value="FlgN"/>
    <property type="match status" value="1"/>
</dbReference>
<dbReference type="RefSeq" id="WP_095371826.1">
    <property type="nucleotide sequence ID" value="NZ_CP022983.1"/>
</dbReference>
<protein>
    <recommendedName>
        <fullName evidence="4">Flagellar protein FlgN</fullName>
    </recommendedName>
</protein>
<gene>
    <name evidence="2" type="ORF">CKF48_13540</name>
</gene>
<dbReference type="SUPFAM" id="SSF140566">
    <property type="entry name" value="FlgN-like"/>
    <property type="match status" value="1"/>
</dbReference>
<name>A0A248TJ67_9BACI</name>
<evidence type="ECO:0008006" key="4">
    <source>
        <dbReference type="Google" id="ProtNLM"/>
    </source>
</evidence>
<keyword evidence="3" id="KW-1185">Reference proteome</keyword>
<dbReference type="AlphaFoldDB" id="A0A248TJ67"/>
<dbReference type="EMBL" id="CP022983">
    <property type="protein sequence ID" value="ASV68256.1"/>
    <property type="molecule type" value="Genomic_DNA"/>
</dbReference>
<dbReference type="InterPro" id="IPR007809">
    <property type="entry name" value="FlgN-like"/>
</dbReference>
<dbReference type="OrthoDB" id="2381500at2"/>
<evidence type="ECO:0000313" key="3">
    <source>
        <dbReference type="Proteomes" id="UP000215137"/>
    </source>
</evidence>
<dbReference type="KEGG" id="bko:CKF48_13540"/>
<reference evidence="2 3" key="1">
    <citation type="submission" date="2017-08" db="EMBL/GenBank/DDBJ databases">
        <title>Complete Genome Sequence of Bacillus kochii Oregon-R-modENCODE STRAIN BDGP4, isolated from Drosophila melanogaster gut.</title>
        <authorList>
            <person name="Wan K.H."/>
            <person name="Yu C."/>
            <person name="Park S."/>
            <person name="Hammonds A.S."/>
            <person name="Booth B.W."/>
            <person name="Celniker S.E."/>
        </authorList>
    </citation>
    <scope>NUCLEOTIDE SEQUENCE [LARGE SCALE GENOMIC DNA]</scope>
    <source>
        <strain evidence="2 3">BDGP4</strain>
    </source>
</reference>
<accession>A0A248TJ67</accession>
<evidence type="ECO:0000256" key="1">
    <source>
        <dbReference type="ARBA" id="ARBA00022795"/>
    </source>
</evidence>
<proteinExistence type="predicted"/>
<dbReference type="Proteomes" id="UP000215137">
    <property type="component" value="Chromosome"/>
</dbReference>
<dbReference type="GO" id="GO:0044780">
    <property type="term" value="P:bacterial-type flagellum assembly"/>
    <property type="evidence" value="ECO:0007669"/>
    <property type="project" value="InterPro"/>
</dbReference>
<evidence type="ECO:0000313" key="2">
    <source>
        <dbReference type="EMBL" id="ASV68256.1"/>
    </source>
</evidence>
<keyword evidence="1" id="KW-1005">Bacterial flagellum biogenesis</keyword>
<dbReference type="Gene3D" id="1.20.58.300">
    <property type="entry name" value="FlgN-like"/>
    <property type="match status" value="1"/>
</dbReference>